<name>A0A7W7Z321_9BRAD</name>
<dbReference type="AlphaFoldDB" id="A0A7W7Z321"/>
<dbReference type="GO" id="GO:0008270">
    <property type="term" value="F:zinc ion binding"/>
    <property type="evidence" value="ECO:0007669"/>
    <property type="project" value="InterPro"/>
</dbReference>
<dbReference type="Proteomes" id="UP000542353">
    <property type="component" value="Unassembled WGS sequence"/>
</dbReference>
<dbReference type="RefSeq" id="WP_184256510.1">
    <property type="nucleotide sequence ID" value="NZ_JACHIH010000008.1"/>
</dbReference>
<proteinExistence type="predicted"/>
<dbReference type="CDD" id="cd03311">
    <property type="entry name" value="CIMS_C_terminal_like"/>
    <property type="match status" value="1"/>
</dbReference>
<dbReference type="GO" id="GO:0003871">
    <property type="term" value="F:5-methyltetrahydropteroyltriglutamate-homocysteine S-methyltransferase activity"/>
    <property type="evidence" value="ECO:0007669"/>
    <property type="project" value="UniProtKB-EC"/>
</dbReference>
<dbReference type="InterPro" id="IPR002629">
    <property type="entry name" value="Met_Synth_C/arc"/>
</dbReference>
<dbReference type="EC" id="2.1.1.14" evidence="1"/>
<dbReference type="PANTHER" id="PTHR43844">
    <property type="entry name" value="METHIONINE SYNTHASE"/>
    <property type="match status" value="1"/>
</dbReference>
<dbReference type="GO" id="GO:0009086">
    <property type="term" value="P:methionine biosynthetic process"/>
    <property type="evidence" value="ECO:0007669"/>
    <property type="project" value="InterPro"/>
</dbReference>
<organism evidence="1 2">
    <name type="scientific">Rhodopseudomonas rhenobacensis</name>
    <dbReference type="NCBI Taxonomy" id="87461"/>
    <lineage>
        <taxon>Bacteria</taxon>
        <taxon>Pseudomonadati</taxon>
        <taxon>Pseudomonadota</taxon>
        <taxon>Alphaproteobacteria</taxon>
        <taxon>Hyphomicrobiales</taxon>
        <taxon>Nitrobacteraceae</taxon>
        <taxon>Rhodopseudomonas</taxon>
    </lineage>
</organism>
<gene>
    <name evidence="1" type="ORF">HNR60_001801</name>
</gene>
<dbReference type="PANTHER" id="PTHR43844:SF1">
    <property type="entry name" value="METHIONINE SYNTHASE"/>
    <property type="match status" value="1"/>
</dbReference>
<accession>A0A7W7Z321</accession>
<protein>
    <submittedName>
        <fullName evidence="1">5-methyltetrahydropteroyltriglutamate--homocysteine methyltransferase</fullName>
        <ecNumber evidence="1">2.1.1.14</ecNumber>
    </submittedName>
</protein>
<comment type="caution">
    <text evidence="1">The sequence shown here is derived from an EMBL/GenBank/DDBJ whole genome shotgun (WGS) entry which is preliminary data.</text>
</comment>
<dbReference type="InterPro" id="IPR038071">
    <property type="entry name" value="UROD/MetE-like_sf"/>
</dbReference>
<dbReference type="Gene3D" id="3.20.20.210">
    <property type="match status" value="1"/>
</dbReference>
<dbReference type="SUPFAM" id="SSF51726">
    <property type="entry name" value="UROD/MetE-like"/>
    <property type="match status" value="1"/>
</dbReference>
<dbReference type="GO" id="GO:0032259">
    <property type="term" value="P:methylation"/>
    <property type="evidence" value="ECO:0007669"/>
    <property type="project" value="UniProtKB-KW"/>
</dbReference>
<keyword evidence="1" id="KW-0489">Methyltransferase</keyword>
<dbReference type="EMBL" id="JACHIH010000008">
    <property type="protein sequence ID" value="MBB5047049.1"/>
    <property type="molecule type" value="Genomic_DNA"/>
</dbReference>
<evidence type="ECO:0000313" key="2">
    <source>
        <dbReference type="Proteomes" id="UP000542353"/>
    </source>
</evidence>
<sequence length="359" mass="39545">MQRTRPPFRAEHVGSLLRPPKLEEARGRFAAGAITADDLRKIEDVEIEKLAHKQSGYGLKLATDGGFRGAAEQLDFFTALGGCEPGAAGGEPGSLRVTGKLEFPDDHPLLSQFKHLQRHAEIAHVTPKLAIPSPALLHWRSGPEAIASEAYPSLGLFFEDLAKTYRRAVKALYDAGCRYLQFDDPVWAHLCSEAERQMLRQRGEDAGQLQQAYTRVINYAIAERPSDIVITSYAGRGAFRGNWLATGGYERVAETLLAGTHYDGYLLEFEPDRAGGFEALRFLPKGNKTVVLGLIDPSRGALERKDDLKRRIAEAAALVPLEQLALSPQSGFAEAGLSEDQQWDKLRLAVEVAQEVWGR</sequence>
<dbReference type="NCBIfam" id="NF005085">
    <property type="entry name" value="PRK06520.1"/>
    <property type="match status" value="1"/>
</dbReference>
<evidence type="ECO:0000313" key="1">
    <source>
        <dbReference type="EMBL" id="MBB5047049.1"/>
    </source>
</evidence>
<reference evidence="1 2" key="1">
    <citation type="submission" date="2020-08" db="EMBL/GenBank/DDBJ databases">
        <title>Genomic Encyclopedia of Type Strains, Phase IV (KMG-IV): sequencing the most valuable type-strain genomes for metagenomic binning, comparative biology and taxonomic classification.</title>
        <authorList>
            <person name="Goeker M."/>
        </authorList>
    </citation>
    <scope>NUCLEOTIDE SEQUENCE [LARGE SCALE GENOMIC DNA]</scope>
    <source>
        <strain evidence="1 2">DSM 12706</strain>
    </source>
</reference>
<keyword evidence="1" id="KW-0808">Transferase</keyword>
<keyword evidence="2" id="KW-1185">Reference proteome</keyword>